<dbReference type="GeneID" id="75076022"/>
<dbReference type="CDD" id="cd04301">
    <property type="entry name" value="NAT_SF"/>
    <property type="match status" value="1"/>
</dbReference>
<dbReference type="EMBL" id="ALKK01000008">
    <property type="protein sequence ID" value="EJU18866.1"/>
    <property type="molecule type" value="Genomic_DNA"/>
</dbReference>
<dbReference type="Pfam" id="PF13508">
    <property type="entry name" value="Acetyltransf_7"/>
    <property type="match status" value="1"/>
</dbReference>
<dbReference type="FunFam" id="3.40.630.30:FF:000165">
    <property type="entry name" value="IAA acetyltransferase"/>
    <property type="match status" value="1"/>
</dbReference>
<name>A0AAN3VXA4_9FUSO</name>
<keyword evidence="2" id="KW-0012">Acyltransferase</keyword>
<dbReference type="PANTHER" id="PTHR43420:SF47">
    <property type="entry name" value="N-ACETYLTRANSFERASE DOMAIN-CONTAINING PROTEIN"/>
    <property type="match status" value="1"/>
</dbReference>
<keyword evidence="1" id="KW-0808">Transferase</keyword>
<accession>A0AAN3VXA4</accession>
<comment type="caution">
    <text evidence="4">The sequence shown here is derived from an EMBL/GenBank/DDBJ whole genome shotgun (WGS) entry which is preliminary data.</text>
</comment>
<dbReference type="InterPro" id="IPR050680">
    <property type="entry name" value="YpeA/RimI_acetyltransf"/>
</dbReference>
<reference evidence="4 5" key="1">
    <citation type="submission" date="2012-07" db="EMBL/GenBank/DDBJ databases">
        <authorList>
            <person name="Durkin A.S."/>
            <person name="McCorrison J."/>
            <person name="Torralba M."/>
            <person name="Gillis M."/>
            <person name="Methe B."/>
            <person name="Sutton G."/>
            <person name="Nelson K.E."/>
        </authorList>
    </citation>
    <scope>NUCLEOTIDE SEQUENCE [LARGE SCALE GENOMIC DNA]</scope>
    <source>
        <strain evidence="4 5">Fnf 1007</strain>
    </source>
</reference>
<evidence type="ECO:0000313" key="5">
    <source>
        <dbReference type="Proteomes" id="UP000003120"/>
    </source>
</evidence>
<sequence>MKPEGDIEIKEIKENKKQFLSLLLLADEQENMIEQYIDRGIMYILDDNGIKCECVVTDEGNNILEIKNIATVPAYQRQGYAKILIDFIARTYRRKYSILQVGTGDSPSMIAFYEKCGFIRSHSIPNFFIDNYEHLIYEEGVLLVDMIYLQKKL</sequence>
<dbReference type="InterPro" id="IPR016181">
    <property type="entry name" value="Acyl_CoA_acyltransferase"/>
</dbReference>
<dbReference type="AlphaFoldDB" id="A0AAN3VXA4"/>
<evidence type="ECO:0000256" key="1">
    <source>
        <dbReference type="ARBA" id="ARBA00022679"/>
    </source>
</evidence>
<dbReference type="RefSeq" id="WP_005960308.1">
    <property type="nucleotide sequence ID" value="NZ_ALKK01000008.1"/>
</dbReference>
<dbReference type="PROSITE" id="PS51186">
    <property type="entry name" value="GNAT"/>
    <property type="match status" value="1"/>
</dbReference>
<evidence type="ECO:0000259" key="3">
    <source>
        <dbReference type="PROSITE" id="PS51186"/>
    </source>
</evidence>
<feature type="domain" description="N-acetyltransferase" evidence="3">
    <location>
        <begin position="7"/>
        <end position="153"/>
    </location>
</feature>
<dbReference type="PANTHER" id="PTHR43420">
    <property type="entry name" value="ACETYLTRANSFERASE"/>
    <property type="match status" value="1"/>
</dbReference>
<dbReference type="GO" id="GO:0016747">
    <property type="term" value="F:acyltransferase activity, transferring groups other than amino-acyl groups"/>
    <property type="evidence" value="ECO:0007669"/>
    <property type="project" value="InterPro"/>
</dbReference>
<dbReference type="Proteomes" id="UP000003120">
    <property type="component" value="Unassembled WGS sequence"/>
</dbReference>
<dbReference type="SUPFAM" id="SSF55729">
    <property type="entry name" value="Acyl-CoA N-acyltransferases (Nat)"/>
    <property type="match status" value="1"/>
</dbReference>
<dbReference type="Gene3D" id="3.40.630.30">
    <property type="match status" value="1"/>
</dbReference>
<evidence type="ECO:0000256" key="2">
    <source>
        <dbReference type="ARBA" id="ARBA00023315"/>
    </source>
</evidence>
<gene>
    <name evidence="4" type="ORF">HMPREF1127_1529</name>
</gene>
<proteinExistence type="predicted"/>
<evidence type="ECO:0000313" key="4">
    <source>
        <dbReference type="EMBL" id="EJU18866.1"/>
    </source>
</evidence>
<organism evidence="4 5">
    <name type="scientific">Fusobacterium necrophorum subsp. funduliforme Fnf 1007</name>
    <dbReference type="NCBI Taxonomy" id="1161424"/>
    <lineage>
        <taxon>Bacteria</taxon>
        <taxon>Fusobacteriati</taxon>
        <taxon>Fusobacteriota</taxon>
        <taxon>Fusobacteriia</taxon>
        <taxon>Fusobacteriales</taxon>
        <taxon>Fusobacteriaceae</taxon>
        <taxon>Fusobacterium</taxon>
    </lineage>
</organism>
<dbReference type="InterPro" id="IPR000182">
    <property type="entry name" value="GNAT_dom"/>
</dbReference>
<protein>
    <submittedName>
        <fullName evidence="4">Acetyltransferase (GNAT) domain protein</fullName>
    </submittedName>
</protein>